<dbReference type="PANTHER" id="PTHR34979">
    <property type="entry name" value="INNER MEMBRANE PROTEIN YGAZ"/>
    <property type="match status" value="1"/>
</dbReference>
<dbReference type="Pfam" id="PF03591">
    <property type="entry name" value="AzlC"/>
    <property type="match status" value="1"/>
</dbReference>
<comment type="similarity">
    <text evidence="2">Belongs to the AzlC family.</text>
</comment>
<dbReference type="PANTHER" id="PTHR34979:SF1">
    <property type="entry name" value="INNER MEMBRANE PROTEIN YGAZ"/>
    <property type="match status" value="1"/>
</dbReference>
<name>S7JNJ4_VIBFL</name>
<dbReference type="GO" id="GO:0005886">
    <property type="term" value="C:plasma membrane"/>
    <property type="evidence" value="ECO:0007669"/>
    <property type="project" value="UniProtKB-SubCell"/>
</dbReference>
<dbReference type="Proteomes" id="UP000014854">
    <property type="component" value="Unassembled WGS sequence"/>
</dbReference>
<keyword evidence="4" id="KW-1003">Cell membrane</keyword>
<proteinExistence type="inferred from homology"/>
<reference evidence="9 10" key="1">
    <citation type="journal article" date="2013" name="Gut Pathog.">
        <title>Evidence of a new metabolic capacity in an emerging diarrheal pathogen: lessons from the draft genomes of Vibrio fluvialis strains PG41 and I21563.</title>
        <authorList>
            <person name="Khatri I."/>
            <person name="Mahajan S."/>
            <person name="Dureja C."/>
            <person name="Subramanian S."/>
            <person name="Raychaudhuri S."/>
        </authorList>
    </citation>
    <scope>NUCLEOTIDE SEQUENCE [LARGE SCALE GENOMIC DNA]</scope>
    <source>
        <strain evidence="9 10">PG41</strain>
    </source>
</reference>
<keyword evidence="6 8" id="KW-1133">Transmembrane helix</keyword>
<dbReference type="EMBL" id="ASXS01000005">
    <property type="protein sequence ID" value="EPP23730.1"/>
    <property type="molecule type" value="Genomic_DNA"/>
</dbReference>
<feature type="transmembrane region" description="Helical" evidence="8">
    <location>
        <begin position="168"/>
        <end position="190"/>
    </location>
</feature>
<dbReference type="PATRIC" id="fig|1336752.4.peg.1340"/>
<evidence type="ECO:0000256" key="2">
    <source>
        <dbReference type="ARBA" id="ARBA00010735"/>
    </source>
</evidence>
<evidence type="ECO:0000256" key="3">
    <source>
        <dbReference type="ARBA" id="ARBA00022448"/>
    </source>
</evidence>
<organism evidence="9 10">
    <name type="scientific">Vibrio fluvialis PG41</name>
    <dbReference type="NCBI Taxonomy" id="1336752"/>
    <lineage>
        <taxon>Bacteria</taxon>
        <taxon>Pseudomonadati</taxon>
        <taxon>Pseudomonadota</taxon>
        <taxon>Gammaproteobacteria</taxon>
        <taxon>Vibrionales</taxon>
        <taxon>Vibrionaceae</taxon>
        <taxon>Vibrio</taxon>
    </lineage>
</organism>
<feature type="transmembrane region" description="Helical" evidence="8">
    <location>
        <begin position="197"/>
        <end position="216"/>
    </location>
</feature>
<comment type="caution">
    <text evidence="9">The sequence shown here is derived from an EMBL/GenBank/DDBJ whole genome shotgun (WGS) entry which is preliminary data.</text>
</comment>
<dbReference type="InterPro" id="IPR011606">
    <property type="entry name" value="Brnchd-chn_aa_trnsp_permease"/>
</dbReference>
<sequence length="269" mass="28653">MPARIPVAATHCIFTPVAYKVSIHYQDDFMSSTVLSQHSHTESKSRQFWQGTVAMLPLSVAVLPWGLLAGSFAIDAGLNPFESQALSAILFAGSAQLVATGMIKAGAGLMTMLITTLFITSRHFLYSVSMRSKISPLPARWRLALGFLLTDELFALCGQQSAQQFNRWYALGAGLSFYLIWNLATLVGIIAGSYIPALNELGLEFAVAATFIAIVVPNIKSLPVVVSVVVALLLSVGLTVLRVDGSLMIASVGAMLAGYATEQLQGGQA</sequence>
<evidence type="ECO:0000256" key="7">
    <source>
        <dbReference type="ARBA" id="ARBA00023136"/>
    </source>
</evidence>
<evidence type="ECO:0000256" key="1">
    <source>
        <dbReference type="ARBA" id="ARBA00004651"/>
    </source>
</evidence>
<evidence type="ECO:0000256" key="8">
    <source>
        <dbReference type="SAM" id="Phobius"/>
    </source>
</evidence>
<protein>
    <submittedName>
        <fullName evidence="9">AzlC family protein</fullName>
    </submittedName>
</protein>
<evidence type="ECO:0000256" key="5">
    <source>
        <dbReference type="ARBA" id="ARBA00022692"/>
    </source>
</evidence>
<keyword evidence="3" id="KW-0813">Transport</keyword>
<gene>
    <name evidence="9" type="ORF">L910_3639</name>
</gene>
<dbReference type="AlphaFoldDB" id="S7JNJ4"/>
<comment type="subcellular location">
    <subcellularLocation>
        <location evidence="1">Cell membrane</location>
        <topology evidence="1">Multi-pass membrane protein</topology>
    </subcellularLocation>
</comment>
<feature type="transmembrane region" description="Helical" evidence="8">
    <location>
        <begin position="222"/>
        <end position="241"/>
    </location>
</feature>
<keyword evidence="7 8" id="KW-0472">Membrane</keyword>
<dbReference type="GO" id="GO:1903785">
    <property type="term" value="P:L-valine transmembrane transport"/>
    <property type="evidence" value="ECO:0007669"/>
    <property type="project" value="TreeGrafter"/>
</dbReference>
<keyword evidence="5 8" id="KW-0812">Transmembrane</keyword>
<feature type="transmembrane region" description="Helical" evidence="8">
    <location>
        <begin position="53"/>
        <end position="74"/>
    </location>
</feature>
<evidence type="ECO:0000313" key="9">
    <source>
        <dbReference type="EMBL" id="EPP23730.1"/>
    </source>
</evidence>
<evidence type="ECO:0000256" key="4">
    <source>
        <dbReference type="ARBA" id="ARBA00022475"/>
    </source>
</evidence>
<accession>S7JNJ4</accession>
<evidence type="ECO:0000313" key="10">
    <source>
        <dbReference type="Proteomes" id="UP000014854"/>
    </source>
</evidence>
<feature type="transmembrane region" description="Helical" evidence="8">
    <location>
        <begin position="94"/>
        <end position="120"/>
    </location>
</feature>
<evidence type="ECO:0000256" key="6">
    <source>
        <dbReference type="ARBA" id="ARBA00022989"/>
    </source>
</evidence>